<dbReference type="EMBL" id="WJEC01000097">
    <property type="protein sequence ID" value="KAF7485847.1"/>
    <property type="molecule type" value="Genomic_DNA"/>
</dbReference>
<gene>
    <name evidence="2" type="ORF">GHT09_002404</name>
</gene>
<feature type="region of interest" description="Disordered" evidence="1">
    <location>
        <begin position="109"/>
        <end position="132"/>
    </location>
</feature>
<reference evidence="2" key="1">
    <citation type="submission" date="2020-08" db="EMBL/GenBank/DDBJ databases">
        <authorList>
            <person name="Shumante A."/>
            <person name="Zimin A.V."/>
            <person name="Puiu D."/>
            <person name="Salzberg S.L."/>
        </authorList>
    </citation>
    <scope>NUCLEOTIDE SEQUENCE</scope>
    <source>
        <strain evidence="2">WC2-LM</strain>
        <tissue evidence="2">Liver</tissue>
    </source>
</reference>
<proteinExistence type="predicted"/>
<evidence type="ECO:0000313" key="2">
    <source>
        <dbReference type="EMBL" id="KAF7485847.1"/>
    </source>
</evidence>
<feature type="compositionally biased region" description="Polar residues" evidence="1">
    <location>
        <begin position="42"/>
        <end position="51"/>
    </location>
</feature>
<comment type="caution">
    <text evidence="2">The sequence shown here is derived from an EMBL/GenBank/DDBJ whole genome shotgun (WGS) entry which is preliminary data.</text>
</comment>
<dbReference type="AlphaFoldDB" id="A0A834V6B7"/>
<evidence type="ECO:0000313" key="3">
    <source>
        <dbReference type="Proteomes" id="UP000662637"/>
    </source>
</evidence>
<sequence>MLGDRDIMALKAGLCGPFLCPFSVGNSARLRRLPSGRAGPQLSRSPHSSQVALRRSDQDAGGVQRPSISALRSSLALPSRISLESPAATLIASLIGLLQRCRIGGRWSGSPALSGRTQPGTLVWGHQGSPRT</sequence>
<evidence type="ECO:0000256" key="1">
    <source>
        <dbReference type="SAM" id="MobiDB-lite"/>
    </source>
</evidence>
<protein>
    <submittedName>
        <fullName evidence="2">Uncharacterized protein</fullName>
    </submittedName>
</protein>
<dbReference type="Proteomes" id="UP000662637">
    <property type="component" value="Unassembled WGS sequence"/>
</dbReference>
<feature type="region of interest" description="Disordered" evidence="1">
    <location>
        <begin position="33"/>
        <end position="66"/>
    </location>
</feature>
<name>A0A834V6B7_MARMO</name>
<organism evidence="2 3">
    <name type="scientific">Marmota monax</name>
    <name type="common">Woodchuck</name>
    <dbReference type="NCBI Taxonomy" id="9995"/>
    <lineage>
        <taxon>Eukaryota</taxon>
        <taxon>Metazoa</taxon>
        <taxon>Chordata</taxon>
        <taxon>Craniata</taxon>
        <taxon>Vertebrata</taxon>
        <taxon>Euteleostomi</taxon>
        <taxon>Mammalia</taxon>
        <taxon>Eutheria</taxon>
        <taxon>Euarchontoglires</taxon>
        <taxon>Glires</taxon>
        <taxon>Rodentia</taxon>
        <taxon>Sciuromorpha</taxon>
        <taxon>Sciuridae</taxon>
        <taxon>Xerinae</taxon>
        <taxon>Marmotini</taxon>
        <taxon>Marmota</taxon>
    </lineage>
</organism>
<accession>A0A834V6B7</accession>